<feature type="chain" id="PRO_5040900689" description="Lipoprotein" evidence="1">
    <location>
        <begin position="22"/>
        <end position="108"/>
    </location>
</feature>
<organism evidence="2 3">
    <name type="scientific">Sphingobium nicotianae</name>
    <dbReference type="NCBI Taxonomy" id="2782607"/>
    <lineage>
        <taxon>Bacteria</taxon>
        <taxon>Pseudomonadati</taxon>
        <taxon>Pseudomonadota</taxon>
        <taxon>Alphaproteobacteria</taxon>
        <taxon>Sphingomonadales</taxon>
        <taxon>Sphingomonadaceae</taxon>
        <taxon>Sphingobium</taxon>
    </lineage>
</organism>
<evidence type="ECO:0008006" key="4">
    <source>
        <dbReference type="Google" id="ProtNLM"/>
    </source>
</evidence>
<evidence type="ECO:0000313" key="3">
    <source>
        <dbReference type="Proteomes" id="UP001138757"/>
    </source>
</evidence>
<protein>
    <recommendedName>
        <fullName evidence="4">Lipoprotein</fullName>
    </recommendedName>
</protein>
<comment type="caution">
    <text evidence="2">The sequence shown here is derived from an EMBL/GenBank/DDBJ whole genome shotgun (WGS) entry which is preliminary data.</text>
</comment>
<evidence type="ECO:0000256" key="1">
    <source>
        <dbReference type="SAM" id="SignalP"/>
    </source>
</evidence>
<reference evidence="2" key="1">
    <citation type="submission" date="2021-05" db="EMBL/GenBank/DDBJ databases">
        <title>Genome of Sphingobium sp. strain.</title>
        <authorList>
            <person name="Fan R."/>
        </authorList>
    </citation>
    <scope>NUCLEOTIDE SEQUENCE</scope>
    <source>
        <strain evidence="2">H33</strain>
    </source>
</reference>
<name>A0A9X1D9P7_9SPHN</name>
<sequence>MSLRTLAPLAPLALLPALLLAGCATPEAQLRTGLVNAGLSKPMAGCMARPMAQELSLNQLLKLRSLSKVGQLDPRETSYNRFMHRIRALQDPQILRVTASAALGCALG</sequence>
<proteinExistence type="predicted"/>
<gene>
    <name evidence="2" type="ORF">KK488_03195</name>
</gene>
<keyword evidence="1" id="KW-0732">Signal</keyword>
<keyword evidence="3" id="KW-1185">Reference proteome</keyword>
<accession>A0A9X1D9P7</accession>
<feature type="signal peptide" evidence="1">
    <location>
        <begin position="1"/>
        <end position="21"/>
    </location>
</feature>
<dbReference type="RefSeq" id="WP_214621698.1">
    <property type="nucleotide sequence ID" value="NZ_JAHGAW010000002.1"/>
</dbReference>
<dbReference type="PROSITE" id="PS51257">
    <property type="entry name" value="PROKAR_LIPOPROTEIN"/>
    <property type="match status" value="1"/>
</dbReference>
<evidence type="ECO:0000313" key="2">
    <source>
        <dbReference type="EMBL" id="MBT2185944.1"/>
    </source>
</evidence>
<dbReference type="AlphaFoldDB" id="A0A9X1D9P7"/>
<dbReference type="Proteomes" id="UP001138757">
    <property type="component" value="Unassembled WGS sequence"/>
</dbReference>
<dbReference type="EMBL" id="JAHGAW010000002">
    <property type="protein sequence ID" value="MBT2185944.1"/>
    <property type="molecule type" value="Genomic_DNA"/>
</dbReference>